<dbReference type="RefSeq" id="WP_146289402.1">
    <property type="nucleotide sequence ID" value="NZ_CP042304.1"/>
</dbReference>
<dbReference type="InterPro" id="IPR029058">
    <property type="entry name" value="AB_hydrolase_fold"/>
</dbReference>
<evidence type="ECO:0000313" key="3">
    <source>
        <dbReference type="Proteomes" id="UP000315364"/>
    </source>
</evidence>
<dbReference type="KEGG" id="dea:FPZ08_07540"/>
<feature type="domain" description="AB hydrolase-1" evidence="1">
    <location>
        <begin position="25"/>
        <end position="162"/>
    </location>
</feature>
<dbReference type="Pfam" id="PF00561">
    <property type="entry name" value="Abhydrolase_1"/>
    <property type="match status" value="1"/>
</dbReference>
<dbReference type="Proteomes" id="UP000315364">
    <property type="component" value="Chromosome"/>
</dbReference>
<keyword evidence="3" id="KW-1185">Reference proteome</keyword>
<sequence length="281" mass="29266">MPASRPNTLAVPGAELYYETCGTGPLLLIIPGGPQDAGVFAELAAELSNQYKVLAFDPRGNSRTTTEAEPGTLDVDLVADDAAALISANGGGPAFVFGTSGGAQIGLSLAARHPDSVAALVAHEPPTIMLLPDPEPALAGERALHETYKRDGVEAAMGQFFAENGLDGDDSEGPPDFDMPPEAAETFARVSANFEYWLAHGMLPLSTYQPRLDVLRSGKPRITVAIGEQSAGQPIEAMGQALVARLGIAPTPFPGDHMGFETDAAGFAAALDRAFKETQHG</sequence>
<accession>A0A5B8LR93</accession>
<dbReference type="Gene3D" id="3.40.50.1820">
    <property type="entry name" value="alpha/beta hydrolase"/>
    <property type="match status" value="1"/>
</dbReference>
<name>A0A5B8LR93_9HYPH</name>
<evidence type="ECO:0000313" key="2">
    <source>
        <dbReference type="EMBL" id="QDZ10616.1"/>
    </source>
</evidence>
<gene>
    <name evidence="2" type="ORF">FPZ08_07540</name>
</gene>
<dbReference type="AlphaFoldDB" id="A0A5B8LR93"/>
<dbReference type="GO" id="GO:0004806">
    <property type="term" value="F:triacylglycerol lipase activity"/>
    <property type="evidence" value="ECO:0007669"/>
    <property type="project" value="TreeGrafter"/>
</dbReference>
<dbReference type="InterPro" id="IPR050471">
    <property type="entry name" value="AB_hydrolase"/>
</dbReference>
<dbReference type="OrthoDB" id="9799612at2"/>
<keyword evidence="2" id="KW-0378">Hydrolase</keyword>
<evidence type="ECO:0000259" key="1">
    <source>
        <dbReference type="Pfam" id="PF00561"/>
    </source>
</evidence>
<dbReference type="InterPro" id="IPR000073">
    <property type="entry name" value="AB_hydrolase_1"/>
</dbReference>
<dbReference type="PANTHER" id="PTHR43433">
    <property type="entry name" value="HYDROLASE, ALPHA/BETA FOLD FAMILY PROTEIN"/>
    <property type="match status" value="1"/>
</dbReference>
<dbReference type="EMBL" id="CP042304">
    <property type="protein sequence ID" value="QDZ10616.1"/>
    <property type="molecule type" value="Genomic_DNA"/>
</dbReference>
<reference evidence="2 3" key="1">
    <citation type="submission" date="2019-07" db="EMBL/GenBank/DDBJ databases">
        <title>Full genome sequence of Devosia sp. Gsoil 520.</title>
        <authorList>
            <person name="Im W.-T."/>
        </authorList>
    </citation>
    <scope>NUCLEOTIDE SEQUENCE [LARGE SCALE GENOMIC DNA]</scope>
    <source>
        <strain evidence="2 3">Gsoil 520</strain>
    </source>
</reference>
<dbReference type="PANTHER" id="PTHR43433:SF5">
    <property type="entry name" value="AB HYDROLASE-1 DOMAIN-CONTAINING PROTEIN"/>
    <property type="match status" value="1"/>
</dbReference>
<proteinExistence type="predicted"/>
<organism evidence="2 3">
    <name type="scientific">Devosia ginsengisoli</name>
    <dbReference type="NCBI Taxonomy" id="400770"/>
    <lineage>
        <taxon>Bacteria</taxon>
        <taxon>Pseudomonadati</taxon>
        <taxon>Pseudomonadota</taxon>
        <taxon>Alphaproteobacteria</taxon>
        <taxon>Hyphomicrobiales</taxon>
        <taxon>Devosiaceae</taxon>
        <taxon>Devosia</taxon>
    </lineage>
</organism>
<protein>
    <submittedName>
        <fullName evidence="2">Alpha/beta hydrolase</fullName>
    </submittedName>
</protein>
<dbReference type="SUPFAM" id="SSF53474">
    <property type="entry name" value="alpha/beta-Hydrolases"/>
    <property type="match status" value="1"/>
</dbReference>
<dbReference type="GO" id="GO:0046503">
    <property type="term" value="P:glycerolipid catabolic process"/>
    <property type="evidence" value="ECO:0007669"/>
    <property type="project" value="TreeGrafter"/>
</dbReference>